<feature type="compositionally biased region" description="Basic and acidic residues" evidence="8">
    <location>
        <begin position="254"/>
        <end position="264"/>
    </location>
</feature>
<feature type="compositionally biased region" description="Low complexity" evidence="8">
    <location>
        <begin position="207"/>
        <end position="220"/>
    </location>
</feature>
<dbReference type="PANTHER" id="PTHR40626:SF11">
    <property type="entry name" value="ZINC FINGER PROTEIN YPR022C"/>
    <property type="match status" value="1"/>
</dbReference>
<keyword evidence="4 7" id="KW-0863">Zinc-finger</keyword>
<feature type="compositionally biased region" description="Low complexity" evidence="8">
    <location>
        <begin position="399"/>
        <end position="412"/>
    </location>
</feature>
<evidence type="ECO:0000256" key="4">
    <source>
        <dbReference type="ARBA" id="ARBA00022771"/>
    </source>
</evidence>
<reference evidence="10 11" key="1">
    <citation type="submission" date="2023-03" db="EMBL/GenBank/DDBJ databases">
        <title>Mating type loci evolution in Malassezia.</title>
        <authorList>
            <person name="Coelho M.A."/>
        </authorList>
    </citation>
    <scope>NUCLEOTIDE SEQUENCE [LARGE SCALE GENOMIC DNA]</scope>
    <source>
        <strain evidence="10 11">CBS 9725</strain>
    </source>
</reference>
<evidence type="ECO:0000256" key="5">
    <source>
        <dbReference type="ARBA" id="ARBA00022833"/>
    </source>
</evidence>
<evidence type="ECO:0000256" key="7">
    <source>
        <dbReference type="PROSITE-ProRule" id="PRU00042"/>
    </source>
</evidence>
<evidence type="ECO:0000313" key="10">
    <source>
        <dbReference type="EMBL" id="WFC98326.1"/>
    </source>
</evidence>
<keyword evidence="6" id="KW-0539">Nucleus</keyword>
<dbReference type="PROSITE" id="PS50157">
    <property type="entry name" value="ZINC_FINGER_C2H2_2"/>
    <property type="match status" value="1"/>
</dbReference>
<evidence type="ECO:0000256" key="2">
    <source>
        <dbReference type="ARBA" id="ARBA00022723"/>
    </source>
</evidence>
<dbReference type="PROSITE" id="PS00028">
    <property type="entry name" value="ZINC_FINGER_C2H2_1"/>
    <property type="match status" value="1"/>
</dbReference>
<dbReference type="SUPFAM" id="SSF57667">
    <property type="entry name" value="beta-beta-alpha zinc fingers"/>
    <property type="match status" value="1"/>
</dbReference>
<feature type="domain" description="C2H2-type" evidence="9">
    <location>
        <begin position="136"/>
        <end position="163"/>
    </location>
</feature>
<feature type="compositionally biased region" description="Low complexity" evidence="8">
    <location>
        <begin position="357"/>
        <end position="376"/>
    </location>
</feature>
<evidence type="ECO:0000256" key="8">
    <source>
        <dbReference type="SAM" id="MobiDB-lite"/>
    </source>
</evidence>
<dbReference type="GO" id="GO:0005634">
    <property type="term" value="C:nucleus"/>
    <property type="evidence" value="ECO:0007669"/>
    <property type="project" value="UniProtKB-SubCell"/>
</dbReference>
<evidence type="ECO:0000259" key="9">
    <source>
        <dbReference type="PROSITE" id="PS50157"/>
    </source>
</evidence>
<feature type="compositionally biased region" description="Polar residues" evidence="8">
    <location>
        <begin position="347"/>
        <end position="356"/>
    </location>
</feature>
<feature type="region of interest" description="Disordered" evidence="8">
    <location>
        <begin position="281"/>
        <end position="334"/>
    </location>
</feature>
<comment type="subcellular location">
    <subcellularLocation>
        <location evidence="1">Nucleus</location>
    </subcellularLocation>
</comment>
<dbReference type="EMBL" id="CP119943">
    <property type="protein sequence ID" value="WFC98326.1"/>
    <property type="molecule type" value="Genomic_DNA"/>
</dbReference>
<feature type="compositionally biased region" description="Polar residues" evidence="8">
    <location>
        <begin position="473"/>
        <end position="485"/>
    </location>
</feature>
<name>A0AAJ5YQS2_9BASI</name>
<dbReference type="GO" id="GO:0000785">
    <property type="term" value="C:chromatin"/>
    <property type="evidence" value="ECO:0007669"/>
    <property type="project" value="TreeGrafter"/>
</dbReference>
<proteinExistence type="predicted"/>
<dbReference type="PANTHER" id="PTHR40626">
    <property type="entry name" value="MIP31509P"/>
    <property type="match status" value="1"/>
</dbReference>
<dbReference type="GO" id="GO:0000981">
    <property type="term" value="F:DNA-binding transcription factor activity, RNA polymerase II-specific"/>
    <property type="evidence" value="ECO:0007669"/>
    <property type="project" value="InterPro"/>
</dbReference>
<feature type="compositionally biased region" description="Low complexity" evidence="8">
    <location>
        <begin position="459"/>
        <end position="472"/>
    </location>
</feature>
<feature type="compositionally biased region" description="Pro residues" evidence="8">
    <location>
        <begin position="491"/>
        <end position="500"/>
    </location>
</feature>
<dbReference type="Pfam" id="PF00096">
    <property type="entry name" value="zf-C2H2"/>
    <property type="match status" value="1"/>
</dbReference>
<keyword evidence="3" id="KW-0677">Repeat</keyword>
<feature type="region of interest" description="Disordered" evidence="8">
    <location>
        <begin position="347"/>
        <end position="380"/>
    </location>
</feature>
<dbReference type="InterPro" id="IPR013087">
    <property type="entry name" value="Znf_C2H2_type"/>
</dbReference>
<evidence type="ECO:0000256" key="3">
    <source>
        <dbReference type="ARBA" id="ARBA00022737"/>
    </source>
</evidence>
<keyword evidence="2" id="KW-0479">Metal-binding</keyword>
<feature type="region of interest" description="Disordered" evidence="8">
    <location>
        <begin position="1"/>
        <end position="53"/>
    </location>
</feature>
<sequence length="500" mass="52266">MADYMESAPPAPPASYQASVENEPKKESRAHPDAHDDEPPMKSAKHSNSPYAAKAAEDYSTIDFLGNVSGGPHAAAAEALATFSSSVGSENPGNANMFVHVPQHASPSPNVPTHSNLPNASHNVPSGASAPHGPPFLCPTCNTSYSRLEYLRRHERRHADIRPFTCVCGKSFSRSDVLARHKTKCRVVLAGEAEAPSERKSERRSNASRATRTRAVSQSANKSDREETGDLSVDPALSNAVDLSMQPPPPLEGEAQHGDAEHDSYAFGGNASNYAHHYASIDGEQSGQGGKPNMPYSGAQGNGHGITHRAQHDPKNYQPHGSATPPIRGGSFVSGSAAIHPELSRNANVYNHNGSHTPNSTNGANSPNSNPSASSPFYSHTDAPVHASYLSSNLRESDASASAPNANANNNAPPYPIGKEPARYSVPASGPLSPFSNTALNSTMSPYLSAFSCARDIPHSSSSRTSASGPSPTIGSNAANANDTQSSAPNAPAPPSDSEP</sequence>
<accession>A0AAJ5YQS2</accession>
<keyword evidence="5" id="KW-0862">Zinc</keyword>
<feature type="compositionally biased region" description="Basic and acidic residues" evidence="8">
    <location>
        <begin position="196"/>
        <end position="205"/>
    </location>
</feature>
<dbReference type="GO" id="GO:0000978">
    <property type="term" value="F:RNA polymerase II cis-regulatory region sequence-specific DNA binding"/>
    <property type="evidence" value="ECO:0007669"/>
    <property type="project" value="InterPro"/>
</dbReference>
<feature type="region of interest" description="Disordered" evidence="8">
    <location>
        <begin position="192"/>
        <end position="269"/>
    </location>
</feature>
<keyword evidence="11" id="KW-1185">Reference proteome</keyword>
<feature type="compositionally biased region" description="Basic and acidic residues" evidence="8">
    <location>
        <begin position="22"/>
        <end position="40"/>
    </location>
</feature>
<protein>
    <recommendedName>
        <fullName evidence="9">C2H2-type domain-containing protein</fullName>
    </recommendedName>
</protein>
<feature type="compositionally biased region" description="Polar residues" evidence="8">
    <location>
        <begin position="105"/>
        <end position="126"/>
    </location>
</feature>
<dbReference type="GO" id="GO:0008270">
    <property type="term" value="F:zinc ion binding"/>
    <property type="evidence" value="ECO:0007669"/>
    <property type="project" value="UniProtKB-KW"/>
</dbReference>
<dbReference type="Proteomes" id="UP001219567">
    <property type="component" value="Chromosome 1"/>
</dbReference>
<feature type="region of interest" description="Disordered" evidence="8">
    <location>
        <begin position="105"/>
        <end position="129"/>
    </location>
</feature>
<feature type="region of interest" description="Disordered" evidence="8">
    <location>
        <begin position="457"/>
        <end position="500"/>
    </location>
</feature>
<evidence type="ECO:0000256" key="1">
    <source>
        <dbReference type="ARBA" id="ARBA00004123"/>
    </source>
</evidence>
<evidence type="ECO:0000256" key="6">
    <source>
        <dbReference type="ARBA" id="ARBA00023242"/>
    </source>
</evidence>
<dbReference type="AlphaFoldDB" id="A0AAJ5YQS2"/>
<evidence type="ECO:0000313" key="11">
    <source>
        <dbReference type="Proteomes" id="UP001219567"/>
    </source>
</evidence>
<dbReference type="InterPro" id="IPR051059">
    <property type="entry name" value="VerF-like"/>
</dbReference>
<dbReference type="Gene3D" id="3.30.160.60">
    <property type="entry name" value="Classic Zinc Finger"/>
    <property type="match status" value="1"/>
</dbReference>
<feature type="region of interest" description="Disordered" evidence="8">
    <location>
        <begin position="392"/>
        <end position="422"/>
    </location>
</feature>
<dbReference type="InterPro" id="IPR036236">
    <property type="entry name" value="Znf_C2H2_sf"/>
</dbReference>
<organism evidence="10 11">
    <name type="scientific">Malassezia yamatoensis</name>
    <dbReference type="NCBI Taxonomy" id="253288"/>
    <lineage>
        <taxon>Eukaryota</taxon>
        <taxon>Fungi</taxon>
        <taxon>Dikarya</taxon>
        <taxon>Basidiomycota</taxon>
        <taxon>Ustilaginomycotina</taxon>
        <taxon>Malasseziomycetes</taxon>
        <taxon>Malasseziales</taxon>
        <taxon>Malasseziaceae</taxon>
        <taxon>Malassezia</taxon>
    </lineage>
</organism>
<gene>
    <name evidence="10" type="ORF">MYAM1_001052</name>
</gene>